<feature type="domain" description="Major facilitator superfamily (MFS) profile" evidence="9">
    <location>
        <begin position="1"/>
        <end position="402"/>
    </location>
</feature>
<reference evidence="11" key="1">
    <citation type="submission" date="2025-08" db="UniProtKB">
        <authorList>
            <consortium name="RefSeq"/>
        </authorList>
    </citation>
    <scope>IDENTIFICATION</scope>
    <source>
        <tissue evidence="11">Whole organism</tissue>
    </source>
</reference>
<dbReference type="PANTHER" id="PTHR48021:SF1">
    <property type="entry name" value="GH07001P-RELATED"/>
    <property type="match status" value="1"/>
</dbReference>
<feature type="transmembrane region" description="Helical" evidence="8">
    <location>
        <begin position="129"/>
        <end position="155"/>
    </location>
</feature>
<dbReference type="Gene3D" id="1.20.1250.20">
    <property type="entry name" value="MFS general substrate transporter like domains"/>
    <property type="match status" value="1"/>
</dbReference>
<feature type="transmembrane region" description="Helical" evidence="8">
    <location>
        <begin position="275"/>
        <end position="297"/>
    </location>
</feature>
<evidence type="ECO:0000256" key="7">
    <source>
        <dbReference type="ARBA" id="ARBA00023136"/>
    </source>
</evidence>
<feature type="transmembrane region" description="Helical" evidence="8">
    <location>
        <begin position="309"/>
        <end position="335"/>
    </location>
</feature>
<proteinExistence type="predicted"/>
<gene>
    <name evidence="11" type="primary">LOC108670946</name>
</gene>
<dbReference type="PANTHER" id="PTHR48021">
    <property type="match status" value="1"/>
</dbReference>
<keyword evidence="4" id="KW-0762">Sugar transport</keyword>
<evidence type="ECO:0000256" key="6">
    <source>
        <dbReference type="ARBA" id="ARBA00022989"/>
    </source>
</evidence>
<comment type="subcellular location">
    <subcellularLocation>
        <location evidence="1">Cell membrane</location>
        <topology evidence="1">Multi-pass membrane protein</topology>
    </subcellularLocation>
</comment>
<evidence type="ECO:0000256" key="5">
    <source>
        <dbReference type="ARBA" id="ARBA00022692"/>
    </source>
</evidence>
<dbReference type="InterPro" id="IPR005828">
    <property type="entry name" value="MFS_sugar_transport-like"/>
</dbReference>
<keyword evidence="10" id="KW-1185">Reference proteome</keyword>
<evidence type="ECO:0000256" key="3">
    <source>
        <dbReference type="ARBA" id="ARBA00022475"/>
    </source>
</evidence>
<dbReference type="KEGG" id="hazt:108670946"/>
<dbReference type="GO" id="GO:0022857">
    <property type="term" value="F:transmembrane transporter activity"/>
    <property type="evidence" value="ECO:0007669"/>
    <property type="project" value="InterPro"/>
</dbReference>
<dbReference type="FunFam" id="1.20.1250.20:FF:000218">
    <property type="entry name" value="facilitated trehalose transporter Tret1"/>
    <property type="match status" value="1"/>
</dbReference>
<evidence type="ECO:0000259" key="9">
    <source>
        <dbReference type="PROSITE" id="PS50850"/>
    </source>
</evidence>
<feature type="transmembrane region" description="Helical" evidence="8">
    <location>
        <begin position="6"/>
        <end position="26"/>
    </location>
</feature>
<dbReference type="PROSITE" id="PS50850">
    <property type="entry name" value="MFS"/>
    <property type="match status" value="1"/>
</dbReference>
<evidence type="ECO:0000313" key="10">
    <source>
        <dbReference type="Proteomes" id="UP000694843"/>
    </source>
</evidence>
<protein>
    <submittedName>
        <fullName evidence="11">Facilitated trehalose transporter Tret1-like</fullName>
    </submittedName>
</protein>
<dbReference type="RefSeq" id="XP_047740151.1">
    <property type="nucleotide sequence ID" value="XM_047884195.1"/>
</dbReference>
<feature type="transmembrane region" description="Helical" evidence="8">
    <location>
        <begin position="38"/>
        <end position="63"/>
    </location>
</feature>
<dbReference type="Proteomes" id="UP000694843">
    <property type="component" value="Unplaced"/>
</dbReference>
<keyword evidence="5 8" id="KW-0812">Transmembrane</keyword>
<dbReference type="InterPro" id="IPR036259">
    <property type="entry name" value="MFS_trans_sf"/>
</dbReference>
<feature type="transmembrane region" description="Helical" evidence="8">
    <location>
        <begin position="380"/>
        <end position="399"/>
    </location>
</feature>
<dbReference type="InterPro" id="IPR020846">
    <property type="entry name" value="MFS_dom"/>
</dbReference>
<feature type="transmembrane region" description="Helical" evidence="8">
    <location>
        <begin position="207"/>
        <end position="224"/>
    </location>
</feature>
<accession>A0A979FSK5</accession>
<feature type="transmembrane region" description="Helical" evidence="8">
    <location>
        <begin position="347"/>
        <end position="374"/>
    </location>
</feature>
<organism evidence="10 11">
    <name type="scientific">Hyalella azteca</name>
    <name type="common">Amphipod</name>
    <dbReference type="NCBI Taxonomy" id="294128"/>
    <lineage>
        <taxon>Eukaryota</taxon>
        <taxon>Metazoa</taxon>
        <taxon>Ecdysozoa</taxon>
        <taxon>Arthropoda</taxon>
        <taxon>Crustacea</taxon>
        <taxon>Multicrustacea</taxon>
        <taxon>Malacostraca</taxon>
        <taxon>Eumalacostraca</taxon>
        <taxon>Peracarida</taxon>
        <taxon>Amphipoda</taxon>
        <taxon>Senticaudata</taxon>
        <taxon>Talitrida</taxon>
        <taxon>Talitroidea</taxon>
        <taxon>Hyalellidae</taxon>
        <taxon>Hyalella</taxon>
    </lineage>
</organism>
<feature type="transmembrane region" description="Helical" evidence="8">
    <location>
        <begin position="244"/>
        <end position="268"/>
    </location>
</feature>
<keyword evidence="6 8" id="KW-1133">Transmembrane helix</keyword>
<dbReference type="GO" id="GO:0005886">
    <property type="term" value="C:plasma membrane"/>
    <property type="evidence" value="ECO:0007669"/>
    <property type="project" value="UniProtKB-SubCell"/>
</dbReference>
<dbReference type="SUPFAM" id="SSF103473">
    <property type="entry name" value="MFS general substrate transporter"/>
    <property type="match status" value="1"/>
</dbReference>
<dbReference type="InterPro" id="IPR050549">
    <property type="entry name" value="MFS_Trehalose_Transporter"/>
</dbReference>
<dbReference type="AlphaFoldDB" id="A0A979FSK5"/>
<evidence type="ECO:0000256" key="8">
    <source>
        <dbReference type="SAM" id="Phobius"/>
    </source>
</evidence>
<dbReference type="OrthoDB" id="6612291at2759"/>
<evidence type="ECO:0000256" key="4">
    <source>
        <dbReference type="ARBA" id="ARBA00022597"/>
    </source>
</evidence>
<evidence type="ECO:0000256" key="1">
    <source>
        <dbReference type="ARBA" id="ARBA00004651"/>
    </source>
</evidence>
<keyword evidence="7 8" id="KW-0472">Membrane</keyword>
<feature type="transmembrane region" description="Helical" evidence="8">
    <location>
        <begin position="103"/>
        <end position="123"/>
    </location>
</feature>
<keyword evidence="2" id="KW-0813">Transport</keyword>
<sequence>MPLSQWQVSVYVAMLSVGGLLGGLASGPIMNTAGRRGVLLATCVPSLLGWLMTVTTTATGLGYNYAMAVAGRFLTGLVVGVANAAAVTYVGEVAFCDVRGAMSSFYELMLNVGIFLAIMAGGWTPLRYLALMCACPGVVGALLTFFCHESPVFLLMKNREREARAALQHFRGPHFNIDEELKGIKSSLEKNSTGKKRMMSDLKKPRVYKPLMIVLLVALFYKLTGCEMVQSYIDIMFEESLTGLSLNLSRNLVVAAVLVSGVAVTVMVDKVGRKTLLVISAAIMAPCLGSVGVYFYLLHLDLCYTTTTLWWLPITTLTIYMFAFGLGFGGITFVLMSEMMCGEYQGLASGLSVSVLWGLSFLTLLTNHALLAAIGMHGVYFLYSTFCVLALIFSATLVVETKGRTMHEITSLFDDEHGTASQYGAL</sequence>
<name>A0A979FSK5_HYAAZ</name>
<evidence type="ECO:0000256" key="2">
    <source>
        <dbReference type="ARBA" id="ARBA00022448"/>
    </source>
</evidence>
<dbReference type="OMA" id="IFRIAGW"/>
<evidence type="ECO:0000313" key="11">
    <source>
        <dbReference type="RefSeq" id="XP_047740151.1"/>
    </source>
</evidence>
<dbReference type="Pfam" id="PF00083">
    <property type="entry name" value="Sugar_tr"/>
    <property type="match status" value="1"/>
</dbReference>
<keyword evidence="3" id="KW-1003">Cell membrane</keyword>
<dbReference type="GeneID" id="108670946"/>
<feature type="transmembrane region" description="Helical" evidence="8">
    <location>
        <begin position="69"/>
        <end position="91"/>
    </location>
</feature>